<dbReference type="GO" id="GO:0005737">
    <property type="term" value="C:cytoplasm"/>
    <property type="evidence" value="ECO:0007669"/>
    <property type="project" value="UniProtKB-SubCell"/>
</dbReference>
<evidence type="ECO:0000256" key="1">
    <source>
        <dbReference type="ARBA" id="ARBA00004496"/>
    </source>
</evidence>
<dbReference type="Proteomes" id="UP000778262">
    <property type="component" value="Unassembled WGS sequence"/>
</dbReference>
<keyword evidence="4" id="KW-0963">Cytoplasm</keyword>
<organism evidence="9 10">
    <name type="scientific">Cronobacter dublinensis</name>
    <dbReference type="NCBI Taxonomy" id="413497"/>
    <lineage>
        <taxon>Bacteria</taxon>
        <taxon>Pseudomonadati</taxon>
        <taxon>Pseudomonadota</taxon>
        <taxon>Gammaproteobacteria</taxon>
        <taxon>Enterobacterales</taxon>
        <taxon>Enterobacteriaceae</taxon>
        <taxon>Cronobacter</taxon>
    </lineage>
</organism>
<evidence type="ECO:0000256" key="3">
    <source>
        <dbReference type="ARBA" id="ARBA00020534"/>
    </source>
</evidence>
<evidence type="ECO:0000256" key="7">
    <source>
        <dbReference type="ARBA" id="ARBA00023125"/>
    </source>
</evidence>
<dbReference type="CDD" id="cd14804">
    <property type="entry name" value="Tra_M"/>
    <property type="match status" value="1"/>
</dbReference>
<reference evidence="9" key="1">
    <citation type="submission" date="2018-11" db="EMBL/GenBank/DDBJ databases">
        <title>Genomics analysis of Putative Virulence Factors on Adhesion and Cytotoxicity for Cronobacter spp.</title>
        <authorList>
            <person name="Cui J."/>
        </authorList>
    </citation>
    <scope>NUCLEOTIDE SEQUENCE</scope>
    <source>
        <strain evidence="9">SD69</strain>
    </source>
</reference>
<dbReference type="EMBL" id="RPBY01000013">
    <property type="protein sequence ID" value="NCH89918.1"/>
    <property type="molecule type" value="Genomic_DNA"/>
</dbReference>
<proteinExistence type="inferred from homology"/>
<dbReference type="Pfam" id="PF05261">
    <property type="entry name" value="Tra_M"/>
    <property type="match status" value="1"/>
</dbReference>
<protein>
    <recommendedName>
        <fullName evidence="3">Relaxosome protein TraM</fullName>
    </recommendedName>
</protein>
<accession>A0A9Q4XM05</accession>
<dbReference type="InterPro" id="IPR010992">
    <property type="entry name" value="IHF-like_DNA-bd_dom_sf"/>
</dbReference>
<keyword evidence="8" id="KW-0804">Transcription</keyword>
<gene>
    <name evidence="9" type="ORF">EHJ13_21140</name>
</gene>
<name>A0A9Q4XM05_9ENTR</name>
<evidence type="ECO:0000256" key="5">
    <source>
        <dbReference type="ARBA" id="ARBA00022971"/>
    </source>
</evidence>
<evidence type="ECO:0000256" key="6">
    <source>
        <dbReference type="ARBA" id="ARBA00023015"/>
    </source>
</evidence>
<comment type="caution">
    <text evidence="9">The sequence shown here is derived from an EMBL/GenBank/DDBJ whole genome shotgun (WGS) entry which is preliminary data.</text>
</comment>
<evidence type="ECO:0000313" key="9">
    <source>
        <dbReference type="EMBL" id="NCH89918.1"/>
    </source>
</evidence>
<comment type="similarity">
    <text evidence="2">Belongs to the relaxosome TraM family.</text>
</comment>
<keyword evidence="5" id="KW-0184">Conjugation</keyword>
<sequence>MGRLGIYLKDKIEREVRDIVAKDIQNGASPGEANISATCNELIRLGLLVYKNRENGEDKFDLEGYRRDLLRKAAGSREGVVLISTLVAEMYVKMMGKEGEGRLEDTLDLLLSGINTAEDEAEQHHFVKGES</sequence>
<dbReference type="SUPFAM" id="SSF47729">
    <property type="entry name" value="IHF-like DNA-binding proteins"/>
    <property type="match status" value="1"/>
</dbReference>
<dbReference type="GO" id="GO:0003677">
    <property type="term" value="F:DNA binding"/>
    <property type="evidence" value="ECO:0007669"/>
    <property type="project" value="UniProtKB-KW"/>
</dbReference>
<evidence type="ECO:0000256" key="4">
    <source>
        <dbReference type="ARBA" id="ARBA00022490"/>
    </source>
</evidence>
<evidence type="ECO:0000256" key="8">
    <source>
        <dbReference type="ARBA" id="ARBA00023163"/>
    </source>
</evidence>
<dbReference type="RefSeq" id="WP_007853440.1">
    <property type="nucleotide sequence ID" value="NZ_NRNP01000014.1"/>
</dbReference>
<dbReference type="AlphaFoldDB" id="A0A9Q4XM05"/>
<evidence type="ECO:0000256" key="2">
    <source>
        <dbReference type="ARBA" id="ARBA00008859"/>
    </source>
</evidence>
<keyword evidence="6" id="KW-0805">Transcription regulation</keyword>
<dbReference type="Gene3D" id="1.10.10.450">
    <property type="entry name" value="TraM protein, DNA-binding"/>
    <property type="match status" value="1"/>
</dbReference>
<dbReference type="InterPro" id="IPR042073">
    <property type="entry name" value="TraM_DNA-bd"/>
</dbReference>
<dbReference type="InterPro" id="IPR007925">
    <property type="entry name" value="TRelaxosome_TraM"/>
</dbReference>
<comment type="subcellular location">
    <subcellularLocation>
        <location evidence="1">Cytoplasm</location>
    </subcellularLocation>
</comment>
<keyword evidence="7" id="KW-0238">DNA-binding</keyword>
<evidence type="ECO:0000313" key="10">
    <source>
        <dbReference type="Proteomes" id="UP000778262"/>
    </source>
</evidence>